<evidence type="ECO:0000256" key="2">
    <source>
        <dbReference type="ARBA" id="ARBA00023235"/>
    </source>
</evidence>
<dbReference type="InterPro" id="IPR000649">
    <property type="entry name" value="IF-2B-related"/>
</dbReference>
<evidence type="ECO:0000313" key="6">
    <source>
        <dbReference type="Proteomes" id="UP000001400"/>
    </source>
</evidence>
<dbReference type="GO" id="GO:0003743">
    <property type="term" value="F:translation initiation factor activity"/>
    <property type="evidence" value="ECO:0007669"/>
    <property type="project" value="UniProtKB-KW"/>
</dbReference>
<protein>
    <recommendedName>
        <fullName evidence="4">Ribose 1,5-bisphosphate isomerase</fullName>
        <shortName evidence="4">R15P isomerase</shortName>
        <shortName evidence="4">R15Pi</shortName>
        <ecNumber evidence="4">5.3.1.29</ecNumber>
    </recommendedName>
    <alternativeName>
        <fullName evidence="4">Ribulose 1,5-bisphosphate synthase</fullName>
        <shortName evidence="4">RuBP synthase</shortName>
    </alternativeName>
</protein>
<dbReference type="NCBIfam" id="TIGR00511">
    <property type="entry name" value="ribulose_e2b2"/>
    <property type="match status" value="1"/>
</dbReference>
<dbReference type="Gene3D" id="3.40.50.10470">
    <property type="entry name" value="Translation initiation factor eif-2b, domain 2"/>
    <property type="match status" value="1"/>
</dbReference>
<dbReference type="AlphaFoldDB" id="B5IDR6"/>
<dbReference type="InterPro" id="IPR042529">
    <property type="entry name" value="IF_2B-like_C"/>
</dbReference>
<dbReference type="eggNOG" id="arCOG01124">
    <property type="taxonomic scope" value="Archaea"/>
</dbReference>
<dbReference type="SUPFAM" id="SSF100950">
    <property type="entry name" value="NagB/RpiA/CoA transferase-like"/>
    <property type="match status" value="1"/>
</dbReference>
<dbReference type="STRING" id="439481.Aboo_0331"/>
<dbReference type="HAMAP" id="MF_02230">
    <property type="entry name" value="R15P_isomerase"/>
    <property type="match status" value="1"/>
</dbReference>
<dbReference type="OrthoDB" id="27639at2157"/>
<feature type="active site" description="Proton acceptor" evidence="4">
    <location>
        <position position="125"/>
    </location>
</feature>
<comment type="miscellaneous">
    <text evidence="4">Reaction proceeds via a cis-phosphoenolate intermediate.</text>
</comment>
<comment type="caution">
    <text evidence="4">Lacks conserved residue(s) required for the propagation of feature annotation.</text>
</comment>
<dbReference type="GeneID" id="8827273"/>
<dbReference type="InterPro" id="IPR037171">
    <property type="entry name" value="NagB/RpiA_transferase-like"/>
</dbReference>
<dbReference type="GO" id="GO:0046523">
    <property type="term" value="F:S-methyl-5-thioribose-1-phosphate isomerase activity"/>
    <property type="evidence" value="ECO:0007669"/>
    <property type="project" value="TreeGrafter"/>
</dbReference>
<feature type="binding site" evidence="4">
    <location>
        <begin position="18"/>
        <end position="21"/>
    </location>
    <ligand>
        <name>substrate</name>
    </ligand>
</feature>
<reference evidence="5" key="1">
    <citation type="submission" date="2010-02" db="EMBL/GenBank/DDBJ databases">
        <title>Complete sequence of Aciduliprofundum boonei T469.</title>
        <authorList>
            <consortium name="US DOE Joint Genome Institute"/>
            <person name="Lucas S."/>
            <person name="Copeland A."/>
            <person name="Lapidus A."/>
            <person name="Cheng J.-F."/>
            <person name="Bruce D."/>
            <person name="Goodwin L."/>
            <person name="Pitluck S."/>
            <person name="Saunders E."/>
            <person name="Detter J.C."/>
            <person name="Han C."/>
            <person name="Tapia R."/>
            <person name="Land M."/>
            <person name="Hauser L."/>
            <person name="Kyrpides N."/>
            <person name="Mikhailova N."/>
            <person name="Flores G."/>
            <person name="Reysenbach A.-L."/>
            <person name="Woyke T."/>
        </authorList>
    </citation>
    <scope>NUCLEOTIDE SEQUENCE</scope>
    <source>
        <strain evidence="5">T469</strain>
    </source>
</reference>
<keyword evidence="3 4" id="KW-0119">Carbohydrate metabolism</keyword>
<feature type="binding site" evidence="4">
    <location>
        <position position="230"/>
    </location>
    <ligand>
        <name>substrate</name>
    </ligand>
</feature>
<dbReference type="EMBL" id="CP001941">
    <property type="protein sequence ID" value="ADD08142.1"/>
    <property type="molecule type" value="Genomic_DNA"/>
</dbReference>
<evidence type="ECO:0000256" key="3">
    <source>
        <dbReference type="ARBA" id="ARBA00023277"/>
    </source>
</evidence>
<comment type="function">
    <text evidence="4">Catalyzes the isomerization of ribose 1,5-bisphosphate (R15P) to ribulose 1,5-bisphosphate (RuBP), the CO(2) acceptor and substrate for RubisCO. Functions in an archaeal AMP degradation pathway, together with AMP phosphorylase and RubisCO.</text>
</comment>
<comment type="similarity">
    <text evidence="1 4">Belongs to the eIF-2B alpha/beta/delta subunits family. R15P isomerase subfamily.</text>
</comment>
<proteinExistence type="inferred from homology"/>
<evidence type="ECO:0000313" key="5">
    <source>
        <dbReference type="EMBL" id="ADD08142.1"/>
    </source>
</evidence>
<dbReference type="Pfam" id="PF01008">
    <property type="entry name" value="IF-2B"/>
    <property type="match status" value="1"/>
</dbReference>
<dbReference type="InterPro" id="IPR011559">
    <property type="entry name" value="Initiation_fac_2B_a/b/d"/>
</dbReference>
<organism evidence="5 6">
    <name type="scientific">Aciduliprofundum boonei (strain DSM 19572 / T469)</name>
    <dbReference type="NCBI Taxonomy" id="439481"/>
    <lineage>
        <taxon>Archaea</taxon>
        <taxon>Methanobacteriati</taxon>
        <taxon>Thermoplasmatota</taxon>
        <taxon>DHVE2 group</taxon>
        <taxon>Candidatus Aciduliprofundum</taxon>
    </lineage>
</organism>
<keyword evidence="6" id="KW-1185">Reference proteome</keyword>
<gene>
    <name evidence="5" type="ordered locus">Aboo_0331</name>
</gene>
<dbReference type="EC" id="5.3.1.29" evidence="4"/>
<dbReference type="NCBIfam" id="TIGR00524">
    <property type="entry name" value="eIF-2B_rel"/>
    <property type="match status" value="1"/>
</dbReference>
<dbReference type="PANTHER" id="PTHR43475:SF2">
    <property type="entry name" value="RIBOSE 1,5-BISPHOSPHATE ISOMERASE"/>
    <property type="match status" value="1"/>
</dbReference>
<dbReference type="InterPro" id="IPR005250">
    <property type="entry name" value="R15Pi"/>
</dbReference>
<dbReference type="InterPro" id="IPR027363">
    <property type="entry name" value="M1Pi_N"/>
</dbReference>
<dbReference type="GO" id="GO:0019509">
    <property type="term" value="P:L-methionine salvage from methylthioadenosine"/>
    <property type="evidence" value="ECO:0007669"/>
    <property type="project" value="TreeGrafter"/>
</dbReference>
<comment type="catalytic activity">
    <reaction evidence="4">
        <text>alpha-D-ribose 1,5-bisphosphate = D-ribulose 1,5-bisphosphate</text>
        <dbReference type="Rhea" id="RHEA:32243"/>
        <dbReference type="ChEBI" id="CHEBI:57870"/>
        <dbReference type="ChEBI" id="CHEBI:68688"/>
        <dbReference type="EC" id="5.3.1.29"/>
    </reaction>
</comment>
<dbReference type="PANTHER" id="PTHR43475">
    <property type="entry name" value="METHYLTHIORIBOSE-1-PHOSPHATE ISOMERASE"/>
    <property type="match status" value="1"/>
</dbReference>
<feature type="binding site" evidence="4">
    <location>
        <begin position="204"/>
        <end position="205"/>
    </location>
    <ligand>
        <name>substrate</name>
    </ligand>
</feature>
<accession>B5IDR6</accession>
<dbReference type="Proteomes" id="UP000001400">
    <property type="component" value="Chromosome"/>
</dbReference>
<dbReference type="HOGENOM" id="CLU_016218_2_1_2"/>
<keyword evidence="5" id="KW-0396">Initiation factor</keyword>
<dbReference type="FunFam" id="3.40.50.10470:FF:000019">
    <property type="entry name" value="Ribose 1,5-bisphosphate isomerase"/>
    <property type="match status" value="1"/>
</dbReference>
<evidence type="ECO:0000256" key="4">
    <source>
        <dbReference type="HAMAP-Rule" id="MF_02230"/>
    </source>
</evidence>
<sequence>MYERVRDIGEKIKSMEIRGAGRIGRATALALKYFSEDFKGSKEEFLKELEEVKNYLLSTRPTAVSLRNAIYYVVNRKQGSTLEELKESIIKNAEDFIKRSEEALQIIGKYGAGRIPDGATILTHCNSSVAIQCIVQAYRDGKKIKVFNTETRPWLQGHITARALAKEGIDVTMIVDSAVRYFMRDIDIVVVGADTIASNGAVINKIGTSQIALAAHEARVPFIVCAETYKFSPETVIGKLVKIEERDPREIANPEDFPGVKFRNPVFDATPPEYIDAIVTELGVISPYLAYEIIKEVMNVGIEGKEDRH</sequence>
<feature type="active site" description="Proton donor" evidence="4">
    <location>
        <position position="194"/>
    </location>
</feature>
<dbReference type="Gene3D" id="1.20.120.420">
    <property type="entry name" value="translation initiation factor eif-2b, domain 1"/>
    <property type="match status" value="1"/>
</dbReference>
<dbReference type="KEGG" id="abi:Aboo_0331"/>
<feature type="binding site" evidence="4">
    <location>
        <position position="60"/>
    </location>
    <ligand>
        <name>substrate</name>
    </ligand>
</feature>
<keyword evidence="2 4" id="KW-0413">Isomerase</keyword>
<dbReference type="GO" id="GO:0043917">
    <property type="term" value="F:ribose 1,5-bisphosphate isomerase activity"/>
    <property type="evidence" value="ECO:0007669"/>
    <property type="project" value="UniProtKB-UniRule"/>
</dbReference>
<dbReference type="GO" id="GO:0019323">
    <property type="term" value="P:pentose catabolic process"/>
    <property type="evidence" value="ECO:0007669"/>
    <property type="project" value="UniProtKB-UniRule"/>
</dbReference>
<name>B5IDR6_ACIB4</name>
<evidence type="ECO:0000256" key="1">
    <source>
        <dbReference type="ARBA" id="ARBA00009229"/>
    </source>
</evidence>
<keyword evidence="5" id="KW-0648">Protein biosynthesis</keyword>
<dbReference type="RefSeq" id="WP_008084533.1">
    <property type="nucleotide sequence ID" value="NC_013926.1"/>
</dbReference>